<dbReference type="InterPro" id="IPR000887">
    <property type="entry name" value="Aldlse_KDPG_KHG"/>
</dbReference>
<evidence type="ECO:0000313" key="6">
    <source>
        <dbReference type="EMBL" id="MVO99654.1"/>
    </source>
</evidence>
<dbReference type="EC" id="4.1.3.16" evidence="6"/>
<comment type="pathway">
    <text evidence="1">Carbohydrate acid metabolism.</text>
</comment>
<sequence>MEMLEVVRKHKLIAILRQIPEDKADQAAEALIEGGIPLLEVTMDSAGAAASISRWRERYGQDAYIGAGTILDLATAQKAVEAGAQFLISPHLDEEIVEYGVRNGLDVWPGVFTPSEMVRALKAGAKAVKLFPAGALGASYIKDVKGPLADVPIIATGGIHLSNARSFLDAGVTGIGLGGSLLDKKLIAESKYADLKELARQFVEIAGKPEGDRDR</sequence>
<dbReference type="AlphaFoldDB" id="A0A7X3FHB0"/>
<dbReference type="EC" id="4.1.2.14" evidence="6"/>
<comment type="subunit">
    <text evidence="3">Homotrimer.</text>
</comment>
<dbReference type="PANTHER" id="PTHR30246">
    <property type="entry name" value="2-KETO-3-DEOXY-6-PHOSPHOGLUCONATE ALDOLASE"/>
    <property type="match status" value="1"/>
</dbReference>
<dbReference type="GO" id="GO:0008700">
    <property type="term" value="F:(R,S)-4-hydroxy-2-oxoglutarate aldolase activity"/>
    <property type="evidence" value="ECO:0007669"/>
    <property type="project" value="UniProtKB-EC"/>
</dbReference>
<dbReference type="Proteomes" id="UP000490800">
    <property type="component" value="Unassembled WGS sequence"/>
</dbReference>
<dbReference type="NCBIfam" id="TIGR01182">
    <property type="entry name" value="eda"/>
    <property type="match status" value="1"/>
</dbReference>
<dbReference type="EMBL" id="RHLK01000003">
    <property type="protein sequence ID" value="MVO99654.1"/>
    <property type="molecule type" value="Genomic_DNA"/>
</dbReference>
<dbReference type="CDD" id="cd00452">
    <property type="entry name" value="KDPG_aldolase"/>
    <property type="match status" value="1"/>
</dbReference>
<dbReference type="PANTHER" id="PTHR30246:SF1">
    <property type="entry name" value="2-DEHYDRO-3-DEOXY-6-PHOSPHOGALACTONATE ALDOLASE-RELATED"/>
    <property type="match status" value="1"/>
</dbReference>
<dbReference type="SUPFAM" id="SSF51569">
    <property type="entry name" value="Aldolase"/>
    <property type="match status" value="1"/>
</dbReference>
<dbReference type="InterPro" id="IPR031338">
    <property type="entry name" value="KDPG/KHG_AS_2"/>
</dbReference>
<dbReference type="OrthoDB" id="9802667at2"/>
<accession>A0A7X3FHB0</accession>
<protein>
    <submittedName>
        <fullName evidence="6">Bifunctional 4-hydroxy-2-oxoglutarate aldolase/2-dehydro-3-deoxy-phosphogluconate aldolase</fullName>
        <ecNumber evidence="6">4.1.2.14</ecNumber>
        <ecNumber evidence="6">4.1.3.16</ecNumber>
    </submittedName>
</protein>
<dbReference type="GO" id="GO:0008675">
    <property type="term" value="F:2-dehydro-3-deoxy-phosphogluconate aldolase activity"/>
    <property type="evidence" value="ECO:0007669"/>
    <property type="project" value="UniProtKB-EC"/>
</dbReference>
<evidence type="ECO:0000256" key="1">
    <source>
        <dbReference type="ARBA" id="ARBA00004761"/>
    </source>
</evidence>
<comment type="caution">
    <text evidence="6">The sequence shown here is derived from an EMBL/GenBank/DDBJ whole genome shotgun (WGS) entry which is preliminary data.</text>
</comment>
<evidence type="ECO:0000256" key="2">
    <source>
        <dbReference type="ARBA" id="ARBA00006906"/>
    </source>
</evidence>
<dbReference type="Gene3D" id="3.20.20.70">
    <property type="entry name" value="Aldolase class I"/>
    <property type="match status" value="1"/>
</dbReference>
<name>A0A7X3FHB0_9BACL</name>
<evidence type="ECO:0000256" key="3">
    <source>
        <dbReference type="ARBA" id="ARBA00011233"/>
    </source>
</evidence>
<keyword evidence="5" id="KW-0119">Carbohydrate metabolism</keyword>
<keyword evidence="7" id="KW-1185">Reference proteome</keyword>
<proteinExistence type="inferred from homology"/>
<organism evidence="6 7">
    <name type="scientific">Paenibacillus lutrae</name>
    <dbReference type="NCBI Taxonomy" id="2078573"/>
    <lineage>
        <taxon>Bacteria</taxon>
        <taxon>Bacillati</taxon>
        <taxon>Bacillota</taxon>
        <taxon>Bacilli</taxon>
        <taxon>Bacillales</taxon>
        <taxon>Paenibacillaceae</taxon>
        <taxon>Paenibacillus</taxon>
    </lineage>
</organism>
<dbReference type="RefSeq" id="WP_157334730.1">
    <property type="nucleotide sequence ID" value="NZ_RHLK01000003.1"/>
</dbReference>
<dbReference type="InterPro" id="IPR013785">
    <property type="entry name" value="Aldolase_TIM"/>
</dbReference>
<dbReference type="PROSITE" id="PS00160">
    <property type="entry name" value="ALDOLASE_KDPG_KHG_2"/>
    <property type="match status" value="1"/>
</dbReference>
<gene>
    <name evidence="6" type="primary">eda</name>
    <name evidence="6" type="ORF">EDM21_08935</name>
</gene>
<reference evidence="6 7" key="1">
    <citation type="journal article" date="2019" name="Microorganisms">
        <title>Paenibacillus lutrae sp. nov., A Chitinolytic Species Isolated from A River Otter in Castril Natural Park, Granada, Spain.</title>
        <authorList>
            <person name="Rodriguez M."/>
            <person name="Reina J.C."/>
            <person name="Bejar V."/>
            <person name="Llamas I."/>
        </authorList>
    </citation>
    <scope>NUCLEOTIDE SEQUENCE [LARGE SCALE GENOMIC DNA]</scope>
    <source>
        <strain evidence="6 7">N10</strain>
    </source>
</reference>
<evidence type="ECO:0000256" key="5">
    <source>
        <dbReference type="ARBA" id="ARBA00023277"/>
    </source>
</evidence>
<comment type="similarity">
    <text evidence="2">Belongs to the KHG/KDPG aldolase family.</text>
</comment>
<evidence type="ECO:0000256" key="4">
    <source>
        <dbReference type="ARBA" id="ARBA00023239"/>
    </source>
</evidence>
<evidence type="ECO:0000313" key="7">
    <source>
        <dbReference type="Proteomes" id="UP000490800"/>
    </source>
</evidence>
<keyword evidence="4 6" id="KW-0456">Lyase</keyword>
<dbReference type="Pfam" id="PF01081">
    <property type="entry name" value="Aldolase"/>
    <property type="match status" value="1"/>
</dbReference>